<gene>
    <name evidence="3" type="ORF">METZ01_LOCUS300503</name>
</gene>
<feature type="transmembrane region" description="Helical" evidence="1">
    <location>
        <begin position="55"/>
        <end position="72"/>
    </location>
</feature>
<dbReference type="AlphaFoldDB" id="A0A382MFJ4"/>
<feature type="transmembrane region" description="Helical" evidence="1">
    <location>
        <begin position="12"/>
        <end position="35"/>
    </location>
</feature>
<evidence type="ECO:0000259" key="2">
    <source>
        <dbReference type="Pfam" id="PF04892"/>
    </source>
</evidence>
<feature type="transmembrane region" description="Helical" evidence="1">
    <location>
        <begin position="79"/>
        <end position="97"/>
    </location>
</feature>
<evidence type="ECO:0000256" key="1">
    <source>
        <dbReference type="SAM" id="Phobius"/>
    </source>
</evidence>
<feature type="domain" description="VanZ-like" evidence="2">
    <location>
        <begin position="50"/>
        <end position="123"/>
    </location>
</feature>
<sequence>MTKITSFLKLIFYISIISIIVLSLFPGSLLGFLFYQDWSRQPNLIENPFGTSINHFISYFYVSTLGLCLYLRSEKFQKLVYGLFFLATILEILQFAVPHRAFQFYDLIGNFIGVLVAYFLVKIYLHCRNP</sequence>
<keyword evidence="1" id="KW-0472">Membrane</keyword>
<dbReference type="InterPro" id="IPR006976">
    <property type="entry name" value="VanZ-like"/>
</dbReference>
<accession>A0A382MFJ4</accession>
<reference evidence="3" key="1">
    <citation type="submission" date="2018-05" db="EMBL/GenBank/DDBJ databases">
        <authorList>
            <person name="Lanie J.A."/>
            <person name="Ng W.-L."/>
            <person name="Kazmierczak K.M."/>
            <person name="Andrzejewski T.M."/>
            <person name="Davidsen T.M."/>
            <person name="Wayne K.J."/>
            <person name="Tettelin H."/>
            <person name="Glass J.I."/>
            <person name="Rusch D."/>
            <person name="Podicherti R."/>
            <person name="Tsui H.-C.T."/>
            <person name="Winkler M.E."/>
        </authorList>
    </citation>
    <scope>NUCLEOTIDE SEQUENCE</scope>
</reference>
<dbReference type="EMBL" id="UINC01093319">
    <property type="protein sequence ID" value="SVC47649.1"/>
    <property type="molecule type" value="Genomic_DNA"/>
</dbReference>
<protein>
    <recommendedName>
        <fullName evidence="2">VanZ-like domain-containing protein</fullName>
    </recommendedName>
</protein>
<organism evidence="3">
    <name type="scientific">marine metagenome</name>
    <dbReference type="NCBI Taxonomy" id="408172"/>
    <lineage>
        <taxon>unclassified sequences</taxon>
        <taxon>metagenomes</taxon>
        <taxon>ecological metagenomes</taxon>
    </lineage>
</organism>
<name>A0A382MFJ4_9ZZZZ</name>
<keyword evidence="1" id="KW-1133">Transmembrane helix</keyword>
<feature type="transmembrane region" description="Helical" evidence="1">
    <location>
        <begin position="103"/>
        <end position="125"/>
    </location>
</feature>
<proteinExistence type="predicted"/>
<dbReference type="Pfam" id="PF04892">
    <property type="entry name" value="VanZ"/>
    <property type="match status" value="1"/>
</dbReference>
<evidence type="ECO:0000313" key="3">
    <source>
        <dbReference type="EMBL" id="SVC47649.1"/>
    </source>
</evidence>
<keyword evidence="1" id="KW-0812">Transmembrane</keyword>